<organism evidence="3 4">
    <name type="scientific">Candidatus Giovannonibacteria bacterium RIFCSPLOWO2_01_FULL_46_13</name>
    <dbReference type="NCBI Taxonomy" id="1798352"/>
    <lineage>
        <taxon>Bacteria</taxon>
        <taxon>Candidatus Giovannoniibacteriota</taxon>
    </lineage>
</organism>
<evidence type="ECO:0000313" key="3">
    <source>
        <dbReference type="EMBL" id="OGF83348.1"/>
    </source>
</evidence>
<dbReference type="InterPro" id="IPR050190">
    <property type="entry name" value="UPF0213_domain"/>
</dbReference>
<dbReference type="PANTHER" id="PTHR34477">
    <property type="entry name" value="UPF0213 PROTEIN YHBQ"/>
    <property type="match status" value="1"/>
</dbReference>
<protein>
    <recommendedName>
        <fullName evidence="2">GIY-YIG domain-containing protein</fullName>
    </recommendedName>
</protein>
<dbReference type="AlphaFoldDB" id="A0A1F5X603"/>
<reference evidence="3 4" key="1">
    <citation type="journal article" date="2016" name="Nat. Commun.">
        <title>Thousands of microbial genomes shed light on interconnected biogeochemical processes in an aquifer system.</title>
        <authorList>
            <person name="Anantharaman K."/>
            <person name="Brown C.T."/>
            <person name="Hug L.A."/>
            <person name="Sharon I."/>
            <person name="Castelle C.J."/>
            <person name="Probst A.J."/>
            <person name="Thomas B.C."/>
            <person name="Singh A."/>
            <person name="Wilkins M.J."/>
            <person name="Karaoz U."/>
            <person name="Brodie E.L."/>
            <person name="Williams K.H."/>
            <person name="Hubbard S.S."/>
            <person name="Banfield J.F."/>
        </authorList>
    </citation>
    <scope>NUCLEOTIDE SEQUENCE [LARGE SCALE GENOMIC DNA]</scope>
</reference>
<dbReference type="PROSITE" id="PS50164">
    <property type="entry name" value="GIY_YIG"/>
    <property type="match status" value="1"/>
</dbReference>
<dbReference type="InterPro" id="IPR000305">
    <property type="entry name" value="GIY-YIG_endonuc"/>
</dbReference>
<dbReference type="Pfam" id="PF01541">
    <property type="entry name" value="GIY-YIG"/>
    <property type="match status" value="1"/>
</dbReference>
<accession>A0A1F5X603</accession>
<gene>
    <name evidence="3" type="ORF">A3B18_02065</name>
</gene>
<dbReference type="InterPro" id="IPR035901">
    <property type="entry name" value="GIY-YIG_endonuc_sf"/>
</dbReference>
<evidence type="ECO:0000313" key="4">
    <source>
        <dbReference type="Proteomes" id="UP000178684"/>
    </source>
</evidence>
<proteinExistence type="inferred from homology"/>
<dbReference type="CDD" id="cd10456">
    <property type="entry name" value="GIY-YIG_UPF0213"/>
    <property type="match status" value="1"/>
</dbReference>
<feature type="domain" description="GIY-YIG" evidence="2">
    <location>
        <begin position="1"/>
        <end position="77"/>
    </location>
</feature>
<comment type="similarity">
    <text evidence="1">Belongs to the UPF0213 family.</text>
</comment>
<dbReference type="EMBL" id="MFIE01000001">
    <property type="protein sequence ID" value="OGF83348.1"/>
    <property type="molecule type" value="Genomic_DNA"/>
</dbReference>
<dbReference type="SMART" id="SM00465">
    <property type="entry name" value="GIYc"/>
    <property type="match status" value="1"/>
</dbReference>
<dbReference type="PANTHER" id="PTHR34477:SF1">
    <property type="entry name" value="UPF0213 PROTEIN YHBQ"/>
    <property type="match status" value="1"/>
</dbReference>
<dbReference type="SUPFAM" id="SSF82771">
    <property type="entry name" value="GIY-YIG endonuclease"/>
    <property type="match status" value="1"/>
</dbReference>
<sequence length="82" mass="9958">MYFVYILQCSDKSLYIGYTNNLDKRVLAHNGSRRGARYTKTRRPVILKYSEKFRTLSRALKREYELKTWPRKKKLELINKIK</sequence>
<dbReference type="Proteomes" id="UP000178684">
    <property type="component" value="Unassembled WGS sequence"/>
</dbReference>
<name>A0A1F5X603_9BACT</name>
<evidence type="ECO:0000259" key="2">
    <source>
        <dbReference type="PROSITE" id="PS50164"/>
    </source>
</evidence>
<dbReference type="Gene3D" id="3.40.1440.10">
    <property type="entry name" value="GIY-YIG endonuclease"/>
    <property type="match status" value="1"/>
</dbReference>
<evidence type="ECO:0000256" key="1">
    <source>
        <dbReference type="ARBA" id="ARBA00007435"/>
    </source>
</evidence>
<comment type="caution">
    <text evidence="3">The sequence shown here is derived from an EMBL/GenBank/DDBJ whole genome shotgun (WGS) entry which is preliminary data.</text>
</comment>